<dbReference type="EMBL" id="JACHNC010000001">
    <property type="protein sequence ID" value="MBB4753239.1"/>
    <property type="molecule type" value="Genomic_DNA"/>
</dbReference>
<dbReference type="GO" id="GO:0010181">
    <property type="term" value="F:FMN binding"/>
    <property type="evidence" value="ECO:0007669"/>
    <property type="project" value="InterPro"/>
</dbReference>
<protein>
    <submittedName>
        <fullName evidence="3">Flavin reductase (DIM6/NTAB) family NADH-FMN oxidoreductase RutF</fullName>
    </submittedName>
</protein>
<evidence type="ECO:0000256" key="1">
    <source>
        <dbReference type="ARBA" id="ARBA00023002"/>
    </source>
</evidence>
<dbReference type="SMART" id="SM00903">
    <property type="entry name" value="Flavin_Reduct"/>
    <property type="match status" value="1"/>
</dbReference>
<dbReference type="PANTHER" id="PTHR30466:SF1">
    <property type="entry name" value="FMN REDUCTASE (NADH) RUTF"/>
    <property type="match status" value="1"/>
</dbReference>
<dbReference type="InterPro" id="IPR050268">
    <property type="entry name" value="NADH-dep_flavin_reductase"/>
</dbReference>
<dbReference type="GO" id="GO:0042602">
    <property type="term" value="F:riboflavin reductase (NADPH) activity"/>
    <property type="evidence" value="ECO:0007669"/>
    <property type="project" value="TreeGrafter"/>
</dbReference>
<dbReference type="RefSeq" id="WP_229806657.1">
    <property type="nucleotide sequence ID" value="NZ_BOMP01000010.1"/>
</dbReference>
<organism evidence="3 4">
    <name type="scientific">Actinoplanes lobatus</name>
    <dbReference type="NCBI Taxonomy" id="113568"/>
    <lineage>
        <taxon>Bacteria</taxon>
        <taxon>Bacillati</taxon>
        <taxon>Actinomycetota</taxon>
        <taxon>Actinomycetes</taxon>
        <taxon>Micromonosporales</taxon>
        <taxon>Micromonosporaceae</taxon>
        <taxon>Actinoplanes</taxon>
    </lineage>
</organism>
<comment type="caution">
    <text evidence="3">The sequence shown here is derived from an EMBL/GenBank/DDBJ whole genome shotgun (WGS) entry which is preliminary data.</text>
</comment>
<evidence type="ECO:0000259" key="2">
    <source>
        <dbReference type="SMART" id="SM00903"/>
    </source>
</evidence>
<sequence>MSSITVRPPESQVSELFRAAFRRHAAGVAVITAAGPAGLTVSSVASVSAAPPALSFSVMGSRSGRALLEAPSLVINLLGPGHATLARDFASSGGARFTPGQGWADLPTGEPYLPDAVAALRATPLHRIPVGESTLVIAEVVAVLLGEPDHPLIHHNKDFFIGTGKPAPHHINPAP</sequence>
<proteinExistence type="predicted"/>
<evidence type="ECO:0000313" key="4">
    <source>
        <dbReference type="Proteomes" id="UP000590511"/>
    </source>
</evidence>
<reference evidence="3 4" key="1">
    <citation type="submission" date="2020-08" db="EMBL/GenBank/DDBJ databases">
        <title>Sequencing the genomes of 1000 actinobacteria strains.</title>
        <authorList>
            <person name="Klenk H.-P."/>
        </authorList>
    </citation>
    <scope>NUCLEOTIDE SEQUENCE [LARGE SCALE GENOMIC DNA]</scope>
    <source>
        <strain evidence="3 4">DSM 43150</strain>
    </source>
</reference>
<dbReference type="Gene3D" id="2.30.110.10">
    <property type="entry name" value="Electron Transport, Fmn-binding Protein, Chain A"/>
    <property type="match status" value="1"/>
</dbReference>
<name>A0A7W7HMJ3_9ACTN</name>
<dbReference type="PANTHER" id="PTHR30466">
    <property type="entry name" value="FLAVIN REDUCTASE"/>
    <property type="match status" value="1"/>
</dbReference>
<dbReference type="AlphaFoldDB" id="A0A7W7HMJ3"/>
<dbReference type="GO" id="GO:0006208">
    <property type="term" value="P:pyrimidine nucleobase catabolic process"/>
    <property type="evidence" value="ECO:0007669"/>
    <property type="project" value="TreeGrafter"/>
</dbReference>
<gene>
    <name evidence="3" type="ORF">BJ964_007400</name>
</gene>
<evidence type="ECO:0000313" key="3">
    <source>
        <dbReference type="EMBL" id="MBB4753239.1"/>
    </source>
</evidence>
<dbReference type="Proteomes" id="UP000590511">
    <property type="component" value="Unassembled WGS sequence"/>
</dbReference>
<dbReference type="InterPro" id="IPR002563">
    <property type="entry name" value="Flavin_Rdtase-like_dom"/>
</dbReference>
<keyword evidence="1" id="KW-0560">Oxidoreductase</keyword>
<dbReference type="SUPFAM" id="SSF50475">
    <property type="entry name" value="FMN-binding split barrel"/>
    <property type="match status" value="1"/>
</dbReference>
<dbReference type="Pfam" id="PF01613">
    <property type="entry name" value="Flavin_Reduct"/>
    <property type="match status" value="1"/>
</dbReference>
<dbReference type="InterPro" id="IPR012349">
    <property type="entry name" value="Split_barrel_FMN-bd"/>
</dbReference>
<feature type="domain" description="Flavin reductase like" evidence="2">
    <location>
        <begin position="21"/>
        <end position="161"/>
    </location>
</feature>
<accession>A0A7W7HMJ3</accession>